<dbReference type="PANTHER" id="PTHR46316">
    <property type="entry name" value="SNF1-RELATED PROTEIN KINASE REGULATORY SUBUNIT BETA-1"/>
    <property type="match status" value="1"/>
</dbReference>
<protein>
    <recommendedName>
        <fullName evidence="2">AMP-activated protein kinase glycogen-binding domain-containing protein</fullName>
    </recommendedName>
</protein>
<keyword evidence="4" id="KW-1185">Reference proteome</keyword>
<dbReference type="InterPro" id="IPR014756">
    <property type="entry name" value="Ig_E-set"/>
</dbReference>
<dbReference type="EMBL" id="JAGGNH010000002">
    <property type="protein sequence ID" value="KAJ0981934.1"/>
    <property type="molecule type" value="Genomic_DNA"/>
</dbReference>
<evidence type="ECO:0000313" key="4">
    <source>
        <dbReference type="Proteomes" id="UP001085076"/>
    </source>
</evidence>
<dbReference type="Gene3D" id="2.60.40.10">
    <property type="entry name" value="Immunoglobulins"/>
    <property type="match status" value="1"/>
</dbReference>
<accession>A0A9D5HMA9</accession>
<dbReference type="OrthoDB" id="531008at2759"/>
<evidence type="ECO:0000313" key="3">
    <source>
        <dbReference type="EMBL" id="KAJ0981934.1"/>
    </source>
</evidence>
<comment type="caution">
    <text evidence="3">The sequence shown here is derived from an EMBL/GenBank/DDBJ whole genome shotgun (WGS) entry which is preliminary data.</text>
</comment>
<evidence type="ECO:0000259" key="2">
    <source>
        <dbReference type="Pfam" id="PF16561"/>
    </source>
</evidence>
<dbReference type="CDD" id="cd02859">
    <property type="entry name" value="E_set_AMPKbeta_like_N"/>
    <property type="match status" value="1"/>
</dbReference>
<organism evidence="3 4">
    <name type="scientific">Dioscorea zingiberensis</name>
    <dbReference type="NCBI Taxonomy" id="325984"/>
    <lineage>
        <taxon>Eukaryota</taxon>
        <taxon>Viridiplantae</taxon>
        <taxon>Streptophyta</taxon>
        <taxon>Embryophyta</taxon>
        <taxon>Tracheophyta</taxon>
        <taxon>Spermatophyta</taxon>
        <taxon>Magnoliopsida</taxon>
        <taxon>Liliopsida</taxon>
        <taxon>Dioscoreales</taxon>
        <taxon>Dioscoreaceae</taxon>
        <taxon>Dioscorea</taxon>
    </lineage>
</organism>
<dbReference type="Pfam" id="PF16561">
    <property type="entry name" value="AMPK1_CBM"/>
    <property type="match status" value="1"/>
</dbReference>
<dbReference type="InterPro" id="IPR013783">
    <property type="entry name" value="Ig-like_fold"/>
</dbReference>
<feature type="compositionally biased region" description="Polar residues" evidence="1">
    <location>
        <begin position="25"/>
        <end position="39"/>
    </location>
</feature>
<reference evidence="3" key="1">
    <citation type="submission" date="2021-03" db="EMBL/GenBank/DDBJ databases">
        <authorList>
            <person name="Li Z."/>
            <person name="Yang C."/>
        </authorList>
    </citation>
    <scope>NUCLEOTIDE SEQUENCE</scope>
    <source>
        <strain evidence="3">Dzin_1.0</strain>
        <tissue evidence="3">Leaf</tissue>
    </source>
</reference>
<dbReference type="SUPFAM" id="SSF81296">
    <property type="entry name" value="E set domains"/>
    <property type="match status" value="1"/>
</dbReference>
<reference evidence="3" key="2">
    <citation type="journal article" date="2022" name="Hortic Res">
        <title>The genome of Dioscorea zingiberensis sheds light on the biosynthesis, origin and evolution of the medicinally important diosgenin saponins.</title>
        <authorList>
            <person name="Li Y."/>
            <person name="Tan C."/>
            <person name="Li Z."/>
            <person name="Guo J."/>
            <person name="Li S."/>
            <person name="Chen X."/>
            <person name="Wang C."/>
            <person name="Dai X."/>
            <person name="Yang H."/>
            <person name="Song W."/>
            <person name="Hou L."/>
            <person name="Xu J."/>
            <person name="Tong Z."/>
            <person name="Xu A."/>
            <person name="Yuan X."/>
            <person name="Wang W."/>
            <person name="Yang Q."/>
            <person name="Chen L."/>
            <person name="Sun Z."/>
            <person name="Wang K."/>
            <person name="Pan B."/>
            <person name="Chen J."/>
            <person name="Bao Y."/>
            <person name="Liu F."/>
            <person name="Qi X."/>
            <person name="Gang D.R."/>
            <person name="Wen J."/>
            <person name="Li J."/>
        </authorList>
    </citation>
    <scope>NUCLEOTIDE SEQUENCE</scope>
    <source>
        <strain evidence="3">Dzin_1.0</strain>
    </source>
</reference>
<dbReference type="InterPro" id="IPR043554">
    <property type="entry name" value="KINB"/>
</dbReference>
<dbReference type="GO" id="GO:0009507">
    <property type="term" value="C:chloroplast"/>
    <property type="evidence" value="ECO:0007669"/>
    <property type="project" value="UniProtKB-ARBA"/>
</dbReference>
<dbReference type="AlphaFoldDB" id="A0A9D5HMA9"/>
<sequence>MGNVSGVGVRESSEDLMEESPPHTPKTSVQSPPLFTPQSPMVVPLKRFDGMTQNPFENEEFQEEHGIPTMFTWSNGGKEVAVEGSWDDWKTKKALQKSGKDFTIIKVLPPGVYQYRFMVDGEWRHAPDVPWMIHETGNVYNIMDLQAL</sequence>
<dbReference type="PANTHER" id="PTHR46316:SF2">
    <property type="entry name" value="SNF1-RELATED PROTEIN KINASE REGULATORY SUBUNIT BETA-2"/>
    <property type="match status" value="1"/>
</dbReference>
<evidence type="ECO:0000256" key="1">
    <source>
        <dbReference type="SAM" id="MobiDB-lite"/>
    </source>
</evidence>
<feature type="region of interest" description="Disordered" evidence="1">
    <location>
        <begin position="1"/>
        <end position="39"/>
    </location>
</feature>
<proteinExistence type="predicted"/>
<name>A0A9D5HMA9_9LILI</name>
<gene>
    <name evidence="3" type="ORF">J5N97_010189</name>
</gene>
<feature type="domain" description="AMP-activated protein kinase glycogen-binding" evidence="2">
    <location>
        <begin position="67"/>
        <end position="146"/>
    </location>
</feature>
<dbReference type="InterPro" id="IPR032640">
    <property type="entry name" value="AMPK1_CBM"/>
</dbReference>
<dbReference type="Proteomes" id="UP001085076">
    <property type="component" value="Miscellaneous, Linkage group lg02"/>
</dbReference>